<evidence type="ECO:0000313" key="3">
    <source>
        <dbReference type="Proteomes" id="UP001552299"/>
    </source>
</evidence>
<protein>
    <submittedName>
        <fullName evidence="2">Uncharacterized protein</fullName>
    </submittedName>
</protein>
<dbReference type="Proteomes" id="UP001552299">
    <property type="component" value="Unassembled WGS sequence"/>
</dbReference>
<feature type="compositionally biased region" description="Basic and acidic residues" evidence="1">
    <location>
        <begin position="555"/>
        <end position="571"/>
    </location>
</feature>
<feature type="region of interest" description="Disordered" evidence="1">
    <location>
        <begin position="457"/>
        <end position="571"/>
    </location>
</feature>
<evidence type="ECO:0000256" key="1">
    <source>
        <dbReference type="SAM" id="MobiDB-lite"/>
    </source>
</evidence>
<comment type="caution">
    <text evidence="2">The sequence shown here is derived from an EMBL/GenBank/DDBJ whole genome shotgun (WGS) entry which is preliminary data.</text>
</comment>
<proteinExistence type="predicted"/>
<keyword evidence="3" id="KW-1185">Reference proteome</keyword>
<feature type="region of interest" description="Disordered" evidence="1">
    <location>
        <begin position="324"/>
        <end position="365"/>
    </location>
</feature>
<accession>A0ABD0UFN7</accession>
<evidence type="ECO:0000313" key="2">
    <source>
        <dbReference type="EMBL" id="KAL0909111.1"/>
    </source>
</evidence>
<sequence>MASVGGPEELRRQTVVRRSFDPQVVVRRNFGLQVVFRLLARGACSLPRTCPATRALLRSVEAFPWFGTSGISCSILGPLTELKGHFFVLEIPQSREIHTWLATEVGENCSRRRRGIRWNVRLPIYARRISGARCVSQFIHFDVTEDVSLVKEEESLHEDVWVGHLHSVVGLRGEESLLVVLALVVEFLVGIEGSHSEISPSFECDLPRMGLMSLLQQRSAPHDEKRQIPGVYDLWMNSWIDTSWSGRLLRCDCYACLPLNECLRWGQLVVQQWVGRTPASVEGQRNFRPQVVVRCNFGRQVVVWCNFGPQVVVWRRYGVTRWSGGTSASGGGPVELRASSGGPTERRASGGGLAERRTLGCGPTERWASGDGLTKLWRQVVVRQNIGPQVVVEQDVGPQVVVRQNVRPQVVLLTERRASGGGLVERRASGGGPVERRALSGGPAELRFQAVVRQNSGVRRWSGGTPASCGGPAVVRQNSGAQGTEREIGDRSYLLDPPRPSSEFCQTTAGPPPDAGVPSDRCPTPEPPPEARHPAGPPPEARRSSGPPPDTGVPPDHHLRPDVLPDHHLRSDVLPDHHLKLEVTPYHQLRLEAPPDHRFTPEPPLEARSYARPLLEVQSCTGPPLEAQNFVGPQPEARSYARLPPDLQLTP</sequence>
<organism evidence="2 3">
    <name type="scientific">Dendrobium thyrsiflorum</name>
    <name type="common">Pinecone-like raceme dendrobium</name>
    <name type="synonym">Orchid</name>
    <dbReference type="NCBI Taxonomy" id="117978"/>
    <lineage>
        <taxon>Eukaryota</taxon>
        <taxon>Viridiplantae</taxon>
        <taxon>Streptophyta</taxon>
        <taxon>Embryophyta</taxon>
        <taxon>Tracheophyta</taxon>
        <taxon>Spermatophyta</taxon>
        <taxon>Magnoliopsida</taxon>
        <taxon>Liliopsida</taxon>
        <taxon>Asparagales</taxon>
        <taxon>Orchidaceae</taxon>
        <taxon>Epidendroideae</taxon>
        <taxon>Malaxideae</taxon>
        <taxon>Dendrobiinae</taxon>
        <taxon>Dendrobium</taxon>
    </lineage>
</organism>
<dbReference type="AlphaFoldDB" id="A0ABD0UFN7"/>
<reference evidence="2 3" key="1">
    <citation type="journal article" date="2024" name="Plant Biotechnol. J.">
        <title>Dendrobium thyrsiflorum genome and its molecular insights into genes involved in important horticultural traits.</title>
        <authorList>
            <person name="Chen B."/>
            <person name="Wang J.Y."/>
            <person name="Zheng P.J."/>
            <person name="Li K.L."/>
            <person name="Liang Y.M."/>
            <person name="Chen X.F."/>
            <person name="Zhang C."/>
            <person name="Zhao X."/>
            <person name="He X."/>
            <person name="Zhang G.Q."/>
            <person name="Liu Z.J."/>
            <person name="Xu Q."/>
        </authorList>
    </citation>
    <scope>NUCLEOTIDE SEQUENCE [LARGE SCALE GENOMIC DNA]</scope>
    <source>
        <strain evidence="2">GZMU011</strain>
    </source>
</reference>
<name>A0ABD0UFN7_DENTH</name>
<feature type="region of interest" description="Disordered" evidence="1">
    <location>
        <begin position="622"/>
        <end position="651"/>
    </location>
</feature>
<gene>
    <name evidence="2" type="ORF">M5K25_023642</name>
</gene>
<feature type="compositionally biased region" description="Basic and acidic residues" evidence="1">
    <location>
        <begin position="344"/>
        <end position="358"/>
    </location>
</feature>
<dbReference type="EMBL" id="JANQDX010000017">
    <property type="protein sequence ID" value="KAL0909111.1"/>
    <property type="molecule type" value="Genomic_DNA"/>
</dbReference>